<evidence type="ECO:0000313" key="2">
    <source>
        <dbReference type="Proteomes" id="UP001139981"/>
    </source>
</evidence>
<reference evidence="1" key="1">
    <citation type="submission" date="2022-07" db="EMBL/GenBank/DDBJ databases">
        <title>Phylogenomic reconstructions and comparative analyses of Kickxellomycotina fungi.</title>
        <authorList>
            <person name="Reynolds N.K."/>
            <person name="Stajich J.E."/>
            <person name="Barry K."/>
            <person name="Grigoriev I.V."/>
            <person name="Crous P."/>
            <person name="Smith M.E."/>
        </authorList>
    </citation>
    <scope>NUCLEOTIDE SEQUENCE</scope>
    <source>
        <strain evidence="1">CBS 190363</strain>
    </source>
</reference>
<gene>
    <name evidence="1" type="ORF">IWW38_003656</name>
</gene>
<protein>
    <submittedName>
        <fullName evidence="1">Uncharacterized protein</fullName>
    </submittedName>
</protein>
<dbReference type="Proteomes" id="UP001139981">
    <property type="component" value="Unassembled WGS sequence"/>
</dbReference>
<proteinExistence type="predicted"/>
<comment type="caution">
    <text evidence="1">The sequence shown here is derived from an EMBL/GenBank/DDBJ whole genome shotgun (WGS) entry which is preliminary data.</text>
</comment>
<dbReference type="EMBL" id="JANBVB010001012">
    <property type="protein sequence ID" value="KAJ2891354.1"/>
    <property type="molecule type" value="Genomic_DNA"/>
</dbReference>
<organism evidence="1 2">
    <name type="scientific">Coemansia aciculifera</name>
    <dbReference type="NCBI Taxonomy" id="417176"/>
    <lineage>
        <taxon>Eukaryota</taxon>
        <taxon>Fungi</taxon>
        <taxon>Fungi incertae sedis</taxon>
        <taxon>Zoopagomycota</taxon>
        <taxon>Kickxellomycotina</taxon>
        <taxon>Kickxellomycetes</taxon>
        <taxon>Kickxellales</taxon>
        <taxon>Kickxellaceae</taxon>
        <taxon>Coemansia</taxon>
    </lineage>
</organism>
<accession>A0ACC1M0V9</accession>
<evidence type="ECO:0000313" key="1">
    <source>
        <dbReference type="EMBL" id="KAJ2891354.1"/>
    </source>
</evidence>
<sequence>MNRESSRSHSVLMLVIQSLTQMDTGLTEIRESKFNLVDLAGSERQKLANTSGMRLKEAANINKSLSTLGNVINSLVDISNGRPRHVNYRDSKLTFLLRDSLGGNSVTFIIANVSPAMCNDAETASTLRFAQRAKMIRNKAVVNQDMQGNVPQLQAEIQRLKLQLAQMRAIGSNGMMDSSLASSDFTVSPYPEPTLSSDAGSSVVGGGTGELLNKGKGPLEWVLLVAMRKMQEAERQRARYAEVIFELKNSLDRHRRQLQHQKMVLKLAKAESEALRRKASATYVASAENNALREEITALQHALSTQPDSADLAIENVQLREDLEFMLAKQTTTNRNLPDPTEALEAIEALLCSKFNAIDLKAAFPIIPDDAVYMGLEAKLKQSQHDINDLELQRDKLEFQLNSTDEDWQCVNEGTHKLSTATTDDQVDAIIEKTMDGIVGDHARDTWSAISTLFTRTF</sequence>
<keyword evidence="2" id="KW-1185">Reference proteome</keyword>
<name>A0ACC1M0V9_9FUNG</name>